<gene>
    <name evidence="5" type="ORF">PGLA1383_LOCUS15040</name>
</gene>
<proteinExistence type="predicted"/>
<dbReference type="PANTHER" id="PTHR35371">
    <property type="entry name" value="INNER MEMBRANE PROTEIN"/>
    <property type="match status" value="1"/>
</dbReference>
<dbReference type="Gene3D" id="1.20.120.550">
    <property type="entry name" value="Membrane associated eicosanoid/glutathione metabolism-like domain"/>
    <property type="match status" value="1"/>
</dbReference>
<keyword evidence="6" id="KW-1185">Reference proteome</keyword>
<keyword evidence="4" id="KW-0472">Membrane</keyword>
<evidence type="ECO:0000313" key="6">
    <source>
        <dbReference type="Proteomes" id="UP000654075"/>
    </source>
</evidence>
<evidence type="ECO:0000256" key="4">
    <source>
        <dbReference type="ARBA" id="ARBA00023136"/>
    </source>
</evidence>
<comment type="caution">
    <text evidence="5">The sequence shown here is derived from an EMBL/GenBank/DDBJ whole genome shotgun (WGS) entry which is preliminary data.</text>
</comment>
<comment type="subcellular location">
    <subcellularLocation>
        <location evidence="1">Membrane</location>
    </subcellularLocation>
</comment>
<dbReference type="AlphaFoldDB" id="A0A813EET6"/>
<keyword evidence="2" id="KW-0812">Transmembrane</keyword>
<evidence type="ECO:0000256" key="1">
    <source>
        <dbReference type="ARBA" id="ARBA00004370"/>
    </source>
</evidence>
<dbReference type="GO" id="GO:0016020">
    <property type="term" value="C:membrane"/>
    <property type="evidence" value="ECO:0007669"/>
    <property type="project" value="UniProtKB-SubCell"/>
</dbReference>
<accession>A0A813EET6</accession>
<dbReference type="Proteomes" id="UP000654075">
    <property type="component" value="Unassembled WGS sequence"/>
</dbReference>
<protein>
    <recommendedName>
        <fullName evidence="7">Peroxisomal membrane protein PEX16</fullName>
    </recommendedName>
</protein>
<evidence type="ECO:0008006" key="7">
    <source>
        <dbReference type="Google" id="ProtNLM"/>
    </source>
</evidence>
<organism evidence="5 6">
    <name type="scientific">Polarella glacialis</name>
    <name type="common">Dinoflagellate</name>
    <dbReference type="NCBI Taxonomy" id="89957"/>
    <lineage>
        <taxon>Eukaryota</taxon>
        <taxon>Sar</taxon>
        <taxon>Alveolata</taxon>
        <taxon>Dinophyceae</taxon>
        <taxon>Suessiales</taxon>
        <taxon>Suessiaceae</taxon>
        <taxon>Polarella</taxon>
    </lineage>
</organism>
<dbReference type="PANTHER" id="PTHR35371:SF1">
    <property type="entry name" value="BLR7753 PROTEIN"/>
    <property type="match status" value="1"/>
</dbReference>
<dbReference type="Pfam" id="PF01124">
    <property type="entry name" value="MAPEG"/>
    <property type="match status" value="1"/>
</dbReference>
<evidence type="ECO:0000256" key="2">
    <source>
        <dbReference type="ARBA" id="ARBA00022692"/>
    </source>
</evidence>
<dbReference type="InterPro" id="IPR023352">
    <property type="entry name" value="MAPEG-like_dom_sf"/>
</dbReference>
<keyword evidence="3" id="KW-1133">Transmembrane helix</keyword>
<name>A0A813EET6_POLGL</name>
<evidence type="ECO:0000256" key="3">
    <source>
        <dbReference type="ARBA" id="ARBA00022989"/>
    </source>
</evidence>
<evidence type="ECO:0000313" key="5">
    <source>
        <dbReference type="EMBL" id="CAE8596578.1"/>
    </source>
</evidence>
<dbReference type="EMBL" id="CAJNNV010008732">
    <property type="protein sequence ID" value="CAE8596578.1"/>
    <property type="molecule type" value="Genomic_DNA"/>
</dbReference>
<dbReference type="OrthoDB" id="2122304at2759"/>
<reference evidence="5" key="1">
    <citation type="submission" date="2021-02" db="EMBL/GenBank/DDBJ databases">
        <authorList>
            <person name="Dougan E. K."/>
            <person name="Rhodes N."/>
            <person name="Thang M."/>
            <person name="Chan C."/>
        </authorList>
    </citation>
    <scope>NUCLEOTIDE SEQUENCE</scope>
</reference>
<dbReference type="InterPro" id="IPR001129">
    <property type="entry name" value="Membr-assoc_MAPEG"/>
</dbReference>
<dbReference type="SUPFAM" id="SSF161084">
    <property type="entry name" value="MAPEG domain-like"/>
    <property type="match status" value="1"/>
</dbReference>
<sequence>MLQVQKPSEYNNITPRTTDPDSFGTRAGLIKRCIGCHQNALESFPALAIAILLCKAQKAKPLQVAKLGMRYLAMRLLYTLCYVTGKNDMVAALRTLSWAGGMHTIWRLFMTAL</sequence>